<proteinExistence type="predicted"/>
<dbReference type="Proteomes" id="UP001055072">
    <property type="component" value="Unassembled WGS sequence"/>
</dbReference>
<gene>
    <name evidence="1" type="ORF">BDY19DRAFT_996057</name>
</gene>
<sequence>MPRELRKRASRPNYAALLNTADDENADEVPARPVVVQDPDSGSDFAPEEPDQGGQENGDDSLPLSDASADEDMLENISGSDRESFIASKKTKKKNAAKKSAAQTIRTPRHSLSVPSIHHRHRAIPLYNKDGMVERLVKKPTLFTSSELAFTNSWGSSRTVLSRVGKAWGHNVGPGPLWELLEDRGWYGEGNEGATESERRPRVYTELRIHPQYGVINAETAKQFLFRSQPIDQDQLKCSFGPFGSQQQARLSRFSRIAMENYISQSSAHVFNAGAPVWGLDWCPIHPDDRTGKQYLAVAPLPSSNYSPQVGMKIARPNAASIQIWSLNPPTDINYGNQDISHGKQSGSMNCEMVLCVAVGPAHEIKWCPLPSNEPFKDPHSHSSSPRRFGLLAGAFEDGSVSIYSVPYPSDVASYSANTDEPIYVKMTEPLVRFELEETSAWSIDWGNSEVIAVGCSNGYIAVFDVAEALKNGEASEALLPTFYASTHQSAVRSVSWVRCPSLTGAGDISSKDPHVIISASYDGLVAATDIRAPCGNVIYRTRDVLNAMCYSTYAGGPLSIDQGQVKAISFAPVMLNKGHIVTEPDGPVWHIGASDYHSQIAVGVADGTCQTTNSLRNMRKGGTVPHISHIIYQLDYNRETREFRMLERFFPKEVEKGGGTRFRAATKGVAAWSPEVGVTRVCWNNGNGLANASLLASATASGLCRVDWLTGRWAKSRVPYDGIEGIRAEVEADEEMDEESD</sequence>
<evidence type="ECO:0000313" key="2">
    <source>
        <dbReference type="Proteomes" id="UP001055072"/>
    </source>
</evidence>
<keyword evidence="2" id="KW-1185">Reference proteome</keyword>
<organism evidence="1 2">
    <name type="scientific">Irpex rosettiformis</name>
    <dbReference type="NCBI Taxonomy" id="378272"/>
    <lineage>
        <taxon>Eukaryota</taxon>
        <taxon>Fungi</taxon>
        <taxon>Dikarya</taxon>
        <taxon>Basidiomycota</taxon>
        <taxon>Agaricomycotina</taxon>
        <taxon>Agaricomycetes</taxon>
        <taxon>Polyporales</taxon>
        <taxon>Irpicaceae</taxon>
        <taxon>Irpex</taxon>
    </lineage>
</organism>
<accession>A0ACB8TVS7</accession>
<dbReference type="EMBL" id="MU274925">
    <property type="protein sequence ID" value="KAI0086148.1"/>
    <property type="molecule type" value="Genomic_DNA"/>
</dbReference>
<evidence type="ECO:0000313" key="1">
    <source>
        <dbReference type="EMBL" id="KAI0086148.1"/>
    </source>
</evidence>
<name>A0ACB8TVS7_9APHY</name>
<reference evidence="1" key="1">
    <citation type="journal article" date="2021" name="Environ. Microbiol.">
        <title>Gene family expansions and transcriptome signatures uncover fungal adaptations to wood decay.</title>
        <authorList>
            <person name="Hage H."/>
            <person name="Miyauchi S."/>
            <person name="Viragh M."/>
            <person name="Drula E."/>
            <person name="Min B."/>
            <person name="Chaduli D."/>
            <person name="Navarro D."/>
            <person name="Favel A."/>
            <person name="Norest M."/>
            <person name="Lesage-Meessen L."/>
            <person name="Balint B."/>
            <person name="Merenyi Z."/>
            <person name="de Eugenio L."/>
            <person name="Morin E."/>
            <person name="Martinez A.T."/>
            <person name="Baldrian P."/>
            <person name="Stursova M."/>
            <person name="Martinez M.J."/>
            <person name="Novotny C."/>
            <person name="Magnuson J.K."/>
            <person name="Spatafora J.W."/>
            <person name="Maurice S."/>
            <person name="Pangilinan J."/>
            <person name="Andreopoulos W."/>
            <person name="LaButti K."/>
            <person name="Hundley H."/>
            <person name="Na H."/>
            <person name="Kuo A."/>
            <person name="Barry K."/>
            <person name="Lipzen A."/>
            <person name="Henrissat B."/>
            <person name="Riley R."/>
            <person name="Ahrendt S."/>
            <person name="Nagy L.G."/>
            <person name="Grigoriev I.V."/>
            <person name="Martin F."/>
            <person name="Rosso M.N."/>
        </authorList>
    </citation>
    <scope>NUCLEOTIDE SEQUENCE</scope>
    <source>
        <strain evidence="1">CBS 384.51</strain>
    </source>
</reference>
<comment type="caution">
    <text evidence="1">The sequence shown here is derived from an EMBL/GenBank/DDBJ whole genome shotgun (WGS) entry which is preliminary data.</text>
</comment>
<protein>
    <submittedName>
        <fullName evidence="1">Uncharacterized protein</fullName>
    </submittedName>
</protein>